<name>A0ABW8HKD8_9ACTN</name>
<sequence length="56" mass="5994">MNGTRQPGPDAARRVLLWLLVAATAVLAARSQQWTSAFTTAVAVYAVAGPDRRSRP</sequence>
<protein>
    <recommendedName>
        <fullName evidence="3">Sensor histidine kinase</fullName>
    </recommendedName>
</protein>
<keyword evidence="2" id="KW-1185">Reference proteome</keyword>
<reference evidence="1 2" key="1">
    <citation type="submission" date="2024-10" db="EMBL/GenBank/DDBJ databases">
        <title>The Natural Products Discovery Center: Release of the First 8490 Sequenced Strains for Exploring Actinobacteria Biosynthetic Diversity.</title>
        <authorList>
            <person name="Kalkreuter E."/>
            <person name="Kautsar S.A."/>
            <person name="Yang D."/>
            <person name="Bader C.D."/>
            <person name="Teijaro C.N."/>
            <person name="Fluegel L."/>
            <person name="Davis C.M."/>
            <person name="Simpson J.R."/>
            <person name="Lauterbach L."/>
            <person name="Steele A.D."/>
            <person name="Gui C."/>
            <person name="Meng S."/>
            <person name="Li G."/>
            <person name="Viehrig K."/>
            <person name="Ye F."/>
            <person name="Su P."/>
            <person name="Kiefer A.F."/>
            <person name="Nichols A."/>
            <person name="Cepeda A.J."/>
            <person name="Yan W."/>
            <person name="Fan B."/>
            <person name="Jiang Y."/>
            <person name="Adhikari A."/>
            <person name="Zheng C.-J."/>
            <person name="Schuster L."/>
            <person name="Cowan T.M."/>
            <person name="Smanski M.J."/>
            <person name="Chevrette M.G."/>
            <person name="De Carvalho L.P.S."/>
            <person name="Shen B."/>
        </authorList>
    </citation>
    <scope>NUCLEOTIDE SEQUENCE [LARGE SCALE GENOMIC DNA]</scope>
    <source>
        <strain evidence="1 2">NPDC093086</strain>
    </source>
</reference>
<gene>
    <name evidence="1" type="ORF">ACIQFM_32635</name>
</gene>
<proteinExistence type="predicted"/>
<organism evidence="1 2">
    <name type="scientific">Streptomyces ardesiacus</name>
    <dbReference type="NCBI Taxonomy" id="285564"/>
    <lineage>
        <taxon>Bacteria</taxon>
        <taxon>Bacillati</taxon>
        <taxon>Actinomycetota</taxon>
        <taxon>Actinomycetes</taxon>
        <taxon>Kitasatosporales</taxon>
        <taxon>Streptomycetaceae</taxon>
        <taxon>Streptomyces</taxon>
    </lineage>
</organism>
<comment type="caution">
    <text evidence="1">The sequence shown here is derived from an EMBL/GenBank/DDBJ whole genome shotgun (WGS) entry which is preliminary data.</text>
</comment>
<dbReference type="RefSeq" id="WP_350892080.1">
    <property type="nucleotide sequence ID" value="NZ_JBEOTR010000031.1"/>
</dbReference>
<evidence type="ECO:0008006" key="3">
    <source>
        <dbReference type="Google" id="ProtNLM"/>
    </source>
</evidence>
<accession>A0ABW8HKD8</accession>
<dbReference type="EMBL" id="JBIVPC010000022">
    <property type="protein sequence ID" value="MFJ6040987.1"/>
    <property type="molecule type" value="Genomic_DNA"/>
</dbReference>
<dbReference type="Proteomes" id="UP001617907">
    <property type="component" value="Unassembled WGS sequence"/>
</dbReference>
<evidence type="ECO:0000313" key="1">
    <source>
        <dbReference type="EMBL" id="MFJ6040987.1"/>
    </source>
</evidence>
<evidence type="ECO:0000313" key="2">
    <source>
        <dbReference type="Proteomes" id="UP001617907"/>
    </source>
</evidence>